<keyword evidence="1" id="KW-0812">Transmembrane</keyword>
<evidence type="ECO:0000313" key="2">
    <source>
        <dbReference type="EMBL" id="MBN7813836.1"/>
    </source>
</evidence>
<protein>
    <submittedName>
        <fullName evidence="2">Septum formation initiator family protein</fullName>
    </submittedName>
</protein>
<sequence>MSKYLKYTKNFYVLGTLFFIFWMFFIDSNNVVNQFKLSSKLGELNDQKEFYIERKEIIKAEREELMSNPELLEKFAREKYLMKKKTEDLYVIVEK</sequence>
<dbReference type="Pfam" id="PF04977">
    <property type="entry name" value="DivIC"/>
    <property type="match status" value="1"/>
</dbReference>
<feature type="transmembrane region" description="Helical" evidence="1">
    <location>
        <begin position="12"/>
        <end position="32"/>
    </location>
</feature>
<accession>A0ABS3CBB9</accession>
<dbReference type="RefSeq" id="WP_206584525.1">
    <property type="nucleotide sequence ID" value="NZ_JAFKCU010000001.1"/>
</dbReference>
<dbReference type="EMBL" id="JAFKCU010000001">
    <property type="protein sequence ID" value="MBN7813836.1"/>
    <property type="molecule type" value="Genomic_DNA"/>
</dbReference>
<keyword evidence="3" id="KW-1185">Reference proteome</keyword>
<keyword evidence="1" id="KW-0472">Membrane</keyword>
<dbReference type="Proteomes" id="UP000664480">
    <property type="component" value="Unassembled WGS sequence"/>
</dbReference>
<gene>
    <name evidence="2" type="ORF">J0A69_00270</name>
</gene>
<reference evidence="2 3" key="1">
    <citation type="submission" date="2021-03" db="EMBL/GenBank/DDBJ databases">
        <title>novel species isolated from a fishpond in China.</title>
        <authorList>
            <person name="Lu H."/>
            <person name="Cai Z."/>
        </authorList>
    </citation>
    <scope>NUCLEOTIDE SEQUENCE [LARGE SCALE GENOMIC DNA]</scope>
    <source>
        <strain evidence="2 3">YJ13C</strain>
    </source>
</reference>
<organism evidence="2 3">
    <name type="scientific">Algoriphagus pacificus</name>
    <dbReference type="NCBI Taxonomy" id="2811234"/>
    <lineage>
        <taxon>Bacteria</taxon>
        <taxon>Pseudomonadati</taxon>
        <taxon>Bacteroidota</taxon>
        <taxon>Cytophagia</taxon>
        <taxon>Cytophagales</taxon>
        <taxon>Cyclobacteriaceae</taxon>
        <taxon>Algoriphagus</taxon>
    </lineage>
</organism>
<name>A0ABS3CBB9_9BACT</name>
<keyword evidence="1" id="KW-1133">Transmembrane helix</keyword>
<dbReference type="InterPro" id="IPR007060">
    <property type="entry name" value="FtsL/DivIC"/>
</dbReference>
<evidence type="ECO:0000256" key="1">
    <source>
        <dbReference type="SAM" id="Phobius"/>
    </source>
</evidence>
<comment type="caution">
    <text evidence="2">The sequence shown here is derived from an EMBL/GenBank/DDBJ whole genome shotgun (WGS) entry which is preliminary data.</text>
</comment>
<evidence type="ECO:0000313" key="3">
    <source>
        <dbReference type="Proteomes" id="UP000664480"/>
    </source>
</evidence>
<proteinExistence type="predicted"/>